<proteinExistence type="predicted"/>
<evidence type="ECO:0000313" key="1">
    <source>
        <dbReference type="EMBL" id="MCD9878895.1"/>
    </source>
</evidence>
<dbReference type="Proteomes" id="UP001108029">
    <property type="component" value="Unassembled WGS sequence"/>
</dbReference>
<organism evidence="1 2">
    <name type="scientific">Streptomyces guryensis</name>
    <dbReference type="NCBI Taxonomy" id="2886947"/>
    <lineage>
        <taxon>Bacteria</taxon>
        <taxon>Bacillati</taxon>
        <taxon>Actinomycetota</taxon>
        <taxon>Actinomycetes</taxon>
        <taxon>Kitasatosporales</taxon>
        <taxon>Streptomycetaceae</taxon>
        <taxon>Streptomyces</taxon>
    </lineage>
</organism>
<reference evidence="1" key="1">
    <citation type="submission" date="2021-12" db="EMBL/GenBank/DDBJ databases">
        <authorList>
            <person name="Lee J.-H."/>
            <person name="Kim S.-B."/>
        </authorList>
    </citation>
    <scope>NUCLEOTIDE SEQUENCE</scope>
    <source>
        <strain evidence="1">NR30</strain>
    </source>
</reference>
<name>A0A9Q3ZDX9_9ACTN</name>
<dbReference type="AlphaFoldDB" id="A0A9Q3ZDX9"/>
<sequence>MSKRFDDLSSHRVIIDVNGFPLILWLRIGFIKNVRLFPDARRRLTVTESAFYVPGEIGLRLSFSAARDDRI</sequence>
<keyword evidence="2" id="KW-1185">Reference proteome</keyword>
<protein>
    <submittedName>
        <fullName evidence="1">Uncharacterized protein</fullName>
    </submittedName>
</protein>
<evidence type="ECO:0000313" key="2">
    <source>
        <dbReference type="Proteomes" id="UP001108029"/>
    </source>
</evidence>
<comment type="caution">
    <text evidence="1">The sequence shown here is derived from an EMBL/GenBank/DDBJ whole genome shotgun (WGS) entry which is preliminary data.</text>
</comment>
<dbReference type="RefSeq" id="WP_232653096.1">
    <property type="nucleotide sequence ID" value="NZ_JAJSBI010000024.1"/>
</dbReference>
<accession>A0A9Q3ZDX9</accession>
<dbReference type="EMBL" id="JAJSBI010000024">
    <property type="protein sequence ID" value="MCD9878895.1"/>
    <property type="molecule type" value="Genomic_DNA"/>
</dbReference>
<gene>
    <name evidence="1" type="ORF">LJ657_35885</name>
</gene>